<name>A0A6M2YSQ4_9CAUD</name>
<dbReference type="KEGG" id="vg:63911471"/>
<keyword evidence="1" id="KW-0175">Coiled coil</keyword>
<dbReference type="RefSeq" id="YP_010050736.1">
    <property type="nucleotide sequence ID" value="NC_054433.1"/>
</dbReference>
<evidence type="ECO:0000256" key="1">
    <source>
        <dbReference type="SAM" id="Coils"/>
    </source>
</evidence>
<dbReference type="Proteomes" id="UP000501191">
    <property type="component" value="Segment"/>
</dbReference>
<evidence type="ECO:0008006" key="4">
    <source>
        <dbReference type="Google" id="ProtNLM"/>
    </source>
</evidence>
<reference evidence="2 3" key="1">
    <citation type="journal article" date="2020" name="PLoS ONE">
        <title>Weirdo19ES is a novel singleton mycobacteriophage that selects for glycolipid deficient phage-resistant M. smegmatis mutants.</title>
        <authorList>
            <person name="Suarez C.A."/>
            <person name="Franceschelli J.J."/>
            <person name="Tasselli S.E."/>
            <person name="Morbidoni H.R."/>
        </authorList>
    </citation>
    <scope>NUCLEOTIDE SEQUENCE [LARGE SCALE GENOMIC DNA]</scope>
</reference>
<sequence>MRITTERTELVVEVFEVPDELRSATDAELLAVAEHRAPVEGRRQVVGDRVVVDRGEDDIELAAAAYREARAAVERAEARAKALVVETAGEGTRSEAELAKLLGVDRMTVRRWRGKL</sequence>
<accession>A0A6M2YSQ4</accession>
<dbReference type="EMBL" id="MN103533">
    <property type="protein sequence ID" value="QEA10803.1"/>
    <property type="molecule type" value="Genomic_DNA"/>
</dbReference>
<evidence type="ECO:0000313" key="3">
    <source>
        <dbReference type="Proteomes" id="UP000501191"/>
    </source>
</evidence>
<organism evidence="2 3">
    <name type="scientific">Mycobacterium phage Weirdo19</name>
    <dbReference type="NCBI Taxonomy" id="2601610"/>
    <lineage>
        <taxon>Viruses</taxon>
        <taxon>Duplodnaviria</taxon>
        <taxon>Heunggongvirae</taxon>
        <taxon>Uroviricota</taxon>
        <taxon>Caudoviricetes</taxon>
        <taxon>Rosariovirus</taxon>
        <taxon>Rosariovirus Weirdo19ES</taxon>
    </lineage>
</organism>
<keyword evidence="3" id="KW-1185">Reference proteome</keyword>
<protein>
    <recommendedName>
        <fullName evidence="4">Helix-turn-helix DNA binding domain protein</fullName>
    </recommendedName>
</protein>
<proteinExistence type="predicted"/>
<dbReference type="GeneID" id="63911471"/>
<evidence type="ECO:0000313" key="2">
    <source>
        <dbReference type="EMBL" id="QEA10803.1"/>
    </source>
</evidence>
<feature type="coiled-coil region" evidence="1">
    <location>
        <begin position="59"/>
        <end position="86"/>
    </location>
</feature>